<keyword evidence="2 4" id="KW-0238">DNA-binding</keyword>
<evidence type="ECO:0000259" key="5">
    <source>
        <dbReference type="PROSITE" id="PS50977"/>
    </source>
</evidence>
<dbReference type="AlphaFoldDB" id="A0A934I5Y7"/>
<dbReference type="NCBIfam" id="NF041196">
    <property type="entry name" value="ScbR_bind_reg"/>
    <property type="match status" value="1"/>
</dbReference>
<dbReference type="GO" id="GO:0003677">
    <property type="term" value="F:DNA binding"/>
    <property type="evidence" value="ECO:0007669"/>
    <property type="project" value="UniProtKB-UniRule"/>
</dbReference>
<dbReference type="PANTHER" id="PTHR47506">
    <property type="entry name" value="TRANSCRIPTIONAL REGULATORY PROTEIN"/>
    <property type="match status" value="1"/>
</dbReference>
<dbReference type="PROSITE" id="PS50977">
    <property type="entry name" value="HTH_TETR_2"/>
    <property type="match status" value="1"/>
</dbReference>
<dbReference type="SUPFAM" id="SSF48498">
    <property type="entry name" value="Tetracyclin repressor-like, C-terminal domain"/>
    <property type="match status" value="1"/>
</dbReference>
<dbReference type="InterPro" id="IPR009057">
    <property type="entry name" value="Homeodomain-like_sf"/>
</dbReference>
<dbReference type="Pfam" id="PF00440">
    <property type="entry name" value="TetR_N"/>
    <property type="match status" value="1"/>
</dbReference>
<dbReference type="Proteomes" id="UP000602087">
    <property type="component" value="Unassembled WGS sequence"/>
</dbReference>
<dbReference type="Gene3D" id="1.10.357.10">
    <property type="entry name" value="Tetracycline Repressor, domain 2"/>
    <property type="match status" value="1"/>
</dbReference>
<evidence type="ECO:0000256" key="1">
    <source>
        <dbReference type="ARBA" id="ARBA00023015"/>
    </source>
</evidence>
<dbReference type="RefSeq" id="WP_198732352.1">
    <property type="nucleotide sequence ID" value="NZ_JAEINH010000001.1"/>
</dbReference>
<evidence type="ECO:0000313" key="6">
    <source>
        <dbReference type="EMBL" id="MBI9113807.1"/>
    </source>
</evidence>
<accession>A0A934I5Y7</accession>
<proteinExistence type="predicted"/>
<feature type="domain" description="HTH tetR-type" evidence="5">
    <location>
        <begin position="9"/>
        <end position="69"/>
    </location>
</feature>
<reference evidence="6" key="1">
    <citation type="submission" date="2020-12" db="EMBL/GenBank/DDBJ databases">
        <title>Sanguibacter suaedae sp. nov., isolated from Suaeda aralocaspica.</title>
        <authorList>
            <person name="Ma Q."/>
        </authorList>
    </citation>
    <scope>NUCLEOTIDE SEQUENCE</scope>
    <source>
        <strain evidence="6">YZGR15</strain>
    </source>
</reference>
<keyword evidence="1" id="KW-0805">Transcription regulation</keyword>
<evidence type="ECO:0000313" key="7">
    <source>
        <dbReference type="Proteomes" id="UP000602087"/>
    </source>
</evidence>
<organism evidence="6 7">
    <name type="scientific">Sanguibacter suaedae</name>
    <dbReference type="NCBI Taxonomy" id="2795737"/>
    <lineage>
        <taxon>Bacteria</taxon>
        <taxon>Bacillati</taxon>
        <taxon>Actinomycetota</taxon>
        <taxon>Actinomycetes</taxon>
        <taxon>Micrococcales</taxon>
        <taxon>Sanguibacteraceae</taxon>
        <taxon>Sanguibacter</taxon>
    </lineage>
</organism>
<dbReference type="PRINTS" id="PR00455">
    <property type="entry name" value="HTHTETR"/>
</dbReference>
<evidence type="ECO:0000256" key="3">
    <source>
        <dbReference type="ARBA" id="ARBA00023163"/>
    </source>
</evidence>
<protein>
    <submittedName>
        <fullName evidence="6">TetR/AcrR family transcriptional regulator</fullName>
    </submittedName>
</protein>
<dbReference type="InterPro" id="IPR036271">
    <property type="entry name" value="Tet_transcr_reg_TetR-rel_C_sf"/>
</dbReference>
<dbReference type="SUPFAM" id="SSF46689">
    <property type="entry name" value="Homeodomain-like"/>
    <property type="match status" value="1"/>
</dbReference>
<dbReference type="PANTHER" id="PTHR47506:SF6">
    <property type="entry name" value="HTH-TYPE TRANSCRIPTIONAL REPRESSOR NEMR"/>
    <property type="match status" value="1"/>
</dbReference>
<comment type="caution">
    <text evidence="6">The sequence shown here is derived from an EMBL/GenBank/DDBJ whole genome shotgun (WGS) entry which is preliminary data.</text>
</comment>
<keyword evidence="7" id="KW-1185">Reference proteome</keyword>
<gene>
    <name evidence="6" type="ORF">JAV76_02110</name>
</gene>
<name>A0A934I5Y7_9MICO</name>
<evidence type="ECO:0000256" key="2">
    <source>
        <dbReference type="ARBA" id="ARBA00023125"/>
    </source>
</evidence>
<evidence type="ECO:0000256" key="4">
    <source>
        <dbReference type="PROSITE-ProRule" id="PRU00335"/>
    </source>
</evidence>
<dbReference type="InterPro" id="IPR001647">
    <property type="entry name" value="HTH_TetR"/>
</dbReference>
<sequence length="193" mass="21834">MSRRSDQRAATRAAILEVAAEEFEANGYVGASLSEIAERLDLTKGALYFHYPSKGEIAKTIVQKYFEPWPPVVEEAEKHESPIKALMWLSEQVATSYRDDIHIRAAVRLVRDRASIDVELPAPFVDWISTTRSFLERAEAAGEIRAGLPLERFALLIVASWFGVQQVSQDLDERKSLLEFNSSLWELLLDGLR</sequence>
<dbReference type="EMBL" id="JAEINH010000001">
    <property type="protein sequence ID" value="MBI9113807.1"/>
    <property type="molecule type" value="Genomic_DNA"/>
</dbReference>
<keyword evidence="3" id="KW-0804">Transcription</keyword>
<feature type="DNA-binding region" description="H-T-H motif" evidence="4">
    <location>
        <begin position="32"/>
        <end position="51"/>
    </location>
</feature>
<dbReference type="InterPro" id="IPR047923">
    <property type="entry name" value="ArpA-like"/>
</dbReference>